<feature type="chain" id="PRO_5016882986" evidence="1">
    <location>
        <begin position="28"/>
        <end position="200"/>
    </location>
</feature>
<name>A0A366DHT3_9HYPH</name>
<reference evidence="2 3" key="1">
    <citation type="submission" date="2018-06" db="EMBL/GenBank/DDBJ databases">
        <title>Genomic Encyclopedia of Type Strains, Phase IV (KMG-IV): sequencing the most valuable type-strain genomes for metagenomic binning, comparative biology and taxonomic classification.</title>
        <authorList>
            <person name="Goeker M."/>
        </authorList>
    </citation>
    <scope>NUCLEOTIDE SEQUENCE [LARGE SCALE GENOMIC DNA]</scope>
    <source>
        <strain evidence="2 3">DSM 25619</strain>
    </source>
</reference>
<sequence>MISLKKTLCGFTIALSMASLPLSPVLAASSGSGDLTAEQHAELQSAAGITCDKNKSENCTAGEIESGDYYNVRIYGSCVNAAYYGRINDKPVSLRKGVATTGSDGKTNGALAPNQLVCIQAVAQVNATDMVYYVMALPMDYGPECKGEELCKKPQPLAEEYQATMANCKADNHKGYAGCPQGWVLASEMEGYSNGLSFGQ</sequence>
<dbReference type="RefSeq" id="WP_113946333.1">
    <property type="nucleotide sequence ID" value="NZ_JBHEEG010000015.1"/>
</dbReference>
<dbReference type="Proteomes" id="UP000252893">
    <property type="component" value="Unassembled WGS sequence"/>
</dbReference>
<dbReference type="OrthoDB" id="8453696at2"/>
<evidence type="ECO:0000313" key="3">
    <source>
        <dbReference type="Proteomes" id="UP000252893"/>
    </source>
</evidence>
<protein>
    <submittedName>
        <fullName evidence="2">Uncharacterized protein</fullName>
    </submittedName>
</protein>
<keyword evidence="1" id="KW-0732">Signal</keyword>
<organism evidence="2 3">
    <name type="scientific">Pseudochrobactrum asaccharolyticum</name>
    <dbReference type="NCBI Taxonomy" id="354351"/>
    <lineage>
        <taxon>Bacteria</taxon>
        <taxon>Pseudomonadati</taxon>
        <taxon>Pseudomonadota</taxon>
        <taxon>Alphaproteobacteria</taxon>
        <taxon>Hyphomicrobiales</taxon>
        <taxon>Brucellaceae</taxon>
        <taxon>Pseudochrobactrum</taxon>
    </lineage>
</organism>
<gene>
    <name evidence="2" type="ORF">DFR47_1159</name>
</gene>
<keyword evidence="3" id="KW-1185">Reference proteome</keyword>
<proteinExistence type="predicted"/>
<feature type="signal peptide" evidence="1">
    <location>
        <begin position="1"/>
        <end position="27"/>
    </location>
</feature>
<dbReference type="EMBL" id="QNRH01000015">
    <property type="protein sequence ID" value="RBO89642.1"/>
    <property type="molecule type" value="Genomic_DNA"/>
</dbReference>
<dbReference type="AlphaFoldDB" id="A0A366DHT3"/>
<accession>A0A366DHT3</accession>
<evidence type="ECO:0000313" key="2">
    <source>
        <dbReference type="EMBL" id="RBO89642.1"/>
    </source>
</evidence>
<evidence type="ECO:0000256" key="1">
    <source>
        <dbReference type="SAM" id="SignalP"/>
    </source>
</evidence>
<comment type="caution">
    <text evidence="2">The sequence shown here is derived from an EMBL/GenBank/DDBJ whole genome shotgun (WGS) entry which is preliminary data.</text>
</comment>